<keyword evidence="2" id="KW-1185">Reference proteome</keyword>
<evidence type="ECO:0000313" key="1">
    <source>
        <dbReference type="EMBL" id="VEL07571.1"/>
    </source>
</evidence>
<evidence type="ECO:0000313" key="2">
    <source>
        <dbReference type="Proteomes" id="UP000784294"/>
    </source>
</evidence>
<protein>
    <submittedName>
        <fullName evidence="1">Uncharacterized protein</fullName>
    </submittedName>
</protein>
<organism evidence="1 2">
    <name type="scientific">Protopolystoma xenopodis</name>
    <dbReference type="NCBI Taxonomy" id="117903"/>
    <lineage>
        <taxon>Eukaryota</taxon>
        <taxon>Metazoa</taxon>
        <taxon>Spiralia</taxon>
        <taxon>Lophotrochozoa</taxon>
        <taxon>Platyhelminthes</taxon>
        <taxon>Monogenea</taxon>
        <taxon>Polyopisthocotylea</taxon>
        <taxon>Polystomatidea</taxon>
        <taxon>Polystomatidae</taxon>
        <taxon>Protopolystoma</taxon>
    </lineage>
</organism>
<gene>
    <name evidence="1" type="ORF">PXEA_LOCUS1011</name>
</gene>
<name>A0A3S5CGY8_9PLAT</name>
<proteinExistence type="predicted"/>
<reference evidence="1" key="1">
    <citation type="submission" date="2018-11" db="EMBL/GenBank/DDBJ databases">
        <authorList>
            <consortium name="Pathogen Informatics"/>
        </authorList>
    </citation>
    <scope>NUCLEOTIDE SEQUENCE</scope>
</reference>
<sequence length="153" mass="16697">MLVHLSDRGKTLECRIGNGQEFVNSYLPNISSVIDVLFIEKVTLGLEKPPGLVEHPDEESEMIEGTVSTFVCSAAAINPKNAVYRLESSPFTFPRREWPVLLRRPPDLTASTTQLNPDGGRDSRQANLQVSVTSSLLLKALSTCTASVIERGG</sequence>
<dbReference type="Proteomes" id="UP000784294">
    <property type="component" value="Unassembled WGS sequence"/>
</dbReference>
<dbReference type="EMBL" id="CAAALY010002005">
    <property type="protein sequence ID" value="VEL07571.1"/>
    <property type="molecule type" value="Genomic_DNA"/>
</dbReference>
<comment type="caution">
    <text evidence="1">The sequence shown here is derived from an EMBL/GenBank/DDBJ whole genome shotgun (WGS) entry which is preliminary data.</text>
</comment>
<dbReference type="AlphaFoldDB" id="A0A3S5CGY8"/>
<accession>A0A3S5CGY8</accession>